<dbReference type="Pfam" id="PF13516">
    <property type="entry name" value="LRR_6"/>
    <property type="match status" value="3"/>
</dbReference>
<dbReference type="InterPro" id="IPR052201">
    <property type="entry name" value="LRR-containing_regulator"/>
</dbReference>
<dbReference type="RefSeq" id="WP_011477737.1">
    <property type="nucleotide sequence ID" value="NZ_LAOJ01000001.1"/>
</dbReference>
<dbReference type="InterPro" id="IPR001611">
    <property type="entry name" value="Leu-rich_rpt"/>
</dbReference>
<comment type="caution">
    <text evidence="2">The sequence shown here is derived from an EMBL/GenBank/DDBJ whole genome shotgun (WGS) entry which is preliminary data.</text>
</comment>
<reference evidence="2 3" key="1">
    <citation type="submission" date="2015-02" db="EMBL/GenBank/DDBJ databases">
        <title>Genome Sequencing of Rickettsiales.</title>
        <authorList>
            <person name="Daugherty S.C."/>
            <person name="Su Q."/>
            <person name="Abolude K."/>
            <person name="Beier-Sexton M."/>
            <person name="Carlyon J.A."/>
            <person name="Carter R."/>
            <person name="Day N.P."/>
            <person name="Dumler S.J."/>
            <person name="Dyachenko V."/>
            <person name="Godinez A."/>
            <person name="Kurtti T.J."/>
            <person name="Lichay M."/>
            <person name="Mullins K.E."/>
            <person name="Ott S."/>
            <person name="Pappas-Brown V."/>
            <person name="Paris D.H."/>
            <person name="Patel P."/>
            <person name="Richards A.L."/>
            <person name="Sadzewicz L."/>
            <person name="Sears K."/>
            <person name="Seidman D."/>
            <person name="Sengamalay N."/>
            <person name="Stenos J."/>
            <person name="Tallon L.J."/>
            <person name="Vincent G."/>
            <person name="Fraser C.M."/>
            <person name="Munderloh U."/>
            <person name="Dunning-Hotopp J.C."/>
        </authorList>
    </citation>
    <scope>NUCLEOTIDE SEQUENCE [LARGE SCALE GENOMIC DNA]</scope>
    <source>
        <strain evidence="2 3">RML Mogi</strain>
    </source>
</reference>
<dbReference type="EMBL" id="LAOJ01000001">
    <property type="protein sequence ID" value="KJV91454.1"/>
    <property type="molecule type" value="Genomic_DNA"/>
</dbReference>
<proteinExistence type="predicted"/>
<dbReference type="STRING" id="33990.A3306_04345"/>
<accession>A0A0F3QJ35</accession>
<evidence type="ECO:0000313" key="3">
    <source>
        <dbReference type="Proteomes" id="UP000033689"/>
    </source>
</evidence>
<evidence type="ECO:0000256" key="1">
    <source>
        <dbReference type="ARBA" id="ARBA00022737"/>
    </source>
</evidence>
<name>A0A0F3QJ35_RICBE</name>
<dbReference type="SUPFAM" id="SSF52047">
    <property type="entry name" value="RNI-like"/>
    <property type="match status" value="1"/>
</dbReference>
<evidence type="ECO:0000313" key="2">
    <source>
        <dbReference type="EMBL" id="KJV91454.1"/>
    </source>
</evidence>
<dbReference type="PANTHER" id="PTHR24111">
    <property type="entry name" value="LEUCINE-RICH REPEAT-CONTAINING PROTEIN 34"/>
    <property type="match status" value="1"/>
</dbReference>
<dbReference type="Gene3D" id="3.80.10.10">
    <property type="entry name" value="Ribonuclease Inhibitor"/>
    <property type="match status" value="1"/>
</dbReference>
<organism evidence="2 3">
    <name type="scientific">Rickettsia bellii str. RML Mogi</name>
    <dbReference type="NCBI Taxonomy" id="1359194"/>
    <lineage>
        <taxon>Bacteria</taxon>
        <taxon>Pseudomonadati</taxon>
        <taxon>Pseudomonadota</taxon>
        <taxon>Alphaproteobacteria</taxon>
        <taxon>Rickettsiales</taxon>
        <taxon>Rickettsiaceae</taxon>
        <taxon>Rickettsieae</taxon>
        <taxon>Rickettsia</taxon>
        <taxon>belli group</taxon>
    </lineage>
</organism>
<dbReference type="InterPro" id="IPR032675">
    <property type="entry name" value="LRR_dom_sf"/>
</dbReference>
<dbReference type="Proteomes" id="UP000033689">
    <property type="component" value="Unassembled WGS sequence"/>
</dbReference>
<dbReference type="PANTHER" id="PTHR24111:SF0">
    <property type="entry name" value="LEUCINE-RICH REPEAT-CONTAINING PROTEIN"/>
    <property type="match status" value="1"/>
</dbReference>
<sequence>MDNLIKFLEEKDFTEEAVNLKNGSDILNLSKKRLTDKDVKEISKLLASDNNIIQLDLFGNNISTNGAIELAKLLKLNKTLIGLDLGNNDIDKIGASEIEKALKANTTLIFLNLTWNSVESAKYKNIKKYLVRNANLTNEQELVKMAKKFNEIDEEKLLMKLDII</sequence>
<keyword evidence="1" id="KW-0677">Repeat</keyword>
<protein>
    <submittedName>
        <fullName evidence="2">Leucine Rich repeat family protein</fullName>
    </submittedName>
</protein>
<gene>
    <name evidence="2" type="ORF">RBEMOGI_0055</name>
</gene>
<dbReference type="AlphaFoldDB" id="A0A0F3QJ35"/>
<dbReference type="PATRIC" id="fig|1359194.3.peg.58"/>